<gene>
    <name evidence="4" type="ORF">CAPTEDRAFT_208745</name>
</gene>
<dbReference type="Gene3D" id="3.30.460.90">
    <property type="match status" value="1"/>
</dbReference>
<dbReference type="InterPro" id="IPR036770">
    <property type="entry name" value="Ankyrin_rpt-contain_sf"/>
</dbReference>
<dbReference type="PANTHER" id="PTHR24171">
    <property type="entry name" value="ANKYRIN REPEAT DOMAIN-CONTAINING PROTEIN 39-RELATED"/>
    <property type="match status" value="1"/>
</dbReference>
<organism evidence="4">
    <name type="scientific">Capitella teleta</name>
    <name type="common">Polychaete worm</name>
    <dbReference type="NCBI Taxonomy" id="283909"/>
    <lineage>
        <taxon>Eukaryota</taxon>
        <taxon>Metazoa</taxon>
        <taxon>Spiralia</taxon>
        <taxon>Lophotrochozoa</taxon>
        <taxon>Annelida</taxon>
        <taxon>Polychaeta</taxon>
        <taxon>Sedentaria</taxon>
        <taxon>Scolecida</taxon>
        <taxon>Capitellidae</taxon>
        <taxon>Capitella</taxon>
    </lineage>
</organism>
<protein>
    <submittedName>
        <fullName evidence="4 5">Uncharacterized protein</fullName>
    </submittedName>
</protein>
<dbReference type="OrthoDB" id="6022754at2759"/>
<dbReference type="SMART" id="SM00248">
    <property type="entry name" value="ANK"/>
    <property type="match status" value="2"/>
</dbReference>
<dbReference type="InterPro" id="IPR002110">
    <property type="entry name" value="Ankyrin_rpt"/>
</dbReference>
<dbReference type="PANTHER" id="PTHR24171:SF8">
    <property type="entry name" value="BRCA1-ASSOCIATED RING DOMAIN PROTEIN 1"/>
    <property type="match status" value="1"/>
</dbReference>
<reference evidence="6" key="1">
    <citation type="submission" date="2012-12" db="EMBL/GenBank/DDBJ databases">
        <authorList>
            <person name="Hellsten U."/>
            <person name="Grimwood J."/>
            <person name="Chapman J.A."/>
            <person name="Shapiro H."/>
            <person name="Aerts A."/>
            <person name="Otillar R.P."/>
            <person name="Terry A.Y."/>
            <person name="Boore J.L."/>
            <person name="Simakov O."/>
            <person name="Marletaz F."/>
            <person name="Cho S.-J."/>
            <person name="Edsinger-Gonzales E."/>
            <person name="Havlak P."/>
            <person name="Kuo D.-H."/>
            <person name="Larsson T."/>
            <person name="Lv J."/>
            <person name="Arendt D."/>
            <person name="Savage R."/>
            <person name="Osoegawa K."/>
            <person name="de Jong P."/>
            <person name="Lindberg D.R."/>
            <person name="Seaver E.C."/>
            <person name="Weisblat D.A."/>
            <person name="Putnam N.H."/>
            <person name="Grigoriev I.V."/>
            <person name="Rokhsar D.S."/>
        </authorList>
    </citation>
    <scope>NUCLEOTIDE SEQUENCE</scope>
    <source>
        <strain evidence="6">I ESC-2004</strain>
    </source>
</reference>
<dbReference type="PROSITE" id="PS50088">
    <property type="entry name" value="ANK_REPEAT"/>
    <property type="match status" value="2"/>
</dbReference>
<evidence type="ECO:0000313" key="6">
    <source>
        <dbReference type="Proteomes" id="UP000014760"/>
    </source>
</evidence>
<dbReference type="Pfam" id="PF12796">
    <property type="entry name" value="Ank_2"/>
    <property type="match status" value="1"/>
</dbReference>
<evidence type="ECO:0000256" key="2">
    <source>
        <dbReference type="ARBA" id="ARBA00023043"/>
    </source>
</evidence>
<evidence type="ECO:0000256" key="3">
    <source>
        <dbReference type="PROSITE-ProRule" id="PRU00023"/>
    </source>
</evidence>
<reference evidence="5" key="3">
    <citation type="submission" date="2015-06" db="UniProtKB">
        <authorList>
            <consortium name="EnsemblMetazoa"/>
        </authorList>
    </citation>
    <scope>IDENTIFICATION</scope>
</reference>
<feature type="repeat" description="ANK" evidence="3">
    <location>
        <begin position="1"/>
        <end position="32"/>
    </location>
</feature>
<dbReference type="Proteomes" id="UP000014760">
    <property type="component" value="Unassembled WGS sequence"/>
</dbReference>
<feature type="repeat" description="ANK" evidence="3">
    <location>
        <begin position="33"/>
        <end position="65"/>
    </location>
</feature>
<proteinExistence type="predicted"/>
<dbReference type="PROSITE" id="PS50297">
    <property type="entry name" value="ANK_REP_REGION"/>
    <property type="match status" value="2"/>
</dbReference>
<keyword evidence="1" id="KW-0677">Repeat</keyword>
<dbReference type="EMBL" id="KB311571">
    <property type="protein sequence ID" value="ELT89036.1"/>
    <property type="molecule type" value="Genomic_DNA"/>
</dbReference>
<dbReference type="EMBL" id="AMQN01033018">
    <property type="status" value="NOT_ANNOTATED_CDS"/>
    <property type="molecule type" value="Genomic_DNA"/>
</dbReference>
<dbReference type="HOGENOM" id="CLU_035360_0_0_1"/>
<keyword evidence="6" id="KW-1185">Reference proteome</keyword>
<accession>R7TD91</accession>
<dbReference type="Gene3D" id="1.25.40.20">
    <property type="entry name" value="Ankyrin repeat-containing domain"/>
    <property type="match status" value="1"/>
</dbReference>
<dbReference type="AlphaFoldDB" id="R7TD91"/>
<name>R7TD91_CAPTE</name>
<dbReference type="GO" id="GO:0085020">
    <property type="term" value="P:protein K6-linked ubiquitination"/>
    <property type="evidence" value="ECO:0007669"/>
    <property type="project" value="TreeGrafter"/>
</dbReference>
<evidence type="ECO:0000313" key="4">
    <source>
        <dbReference type="EMBL" id="ELT89036.1"/>
    </source>
</evidence>
<sequence length="563" mass="64159">MVVPLHRAASFGYFNIVKILLEANADPNVVDDKGNTPLHNAIEVNHRSIVDILVEFGADVNQRNAYCETAASSLPVLTEEGKPTSASLCLAELSESHFAFKDVYIPPVPSEKKAKLKKERSFLSTETGQFRHVCWEKDCRGRTAGELAELLGYGDIVRLLSDENGMSKSDIFYCKDVHRLDSIRVLESTSYKDFAEELLNQSSGETSIDSVYTSIMRSPVLGSLEHQEECFKEEAKLVKDEVMRLMERFSEAYGRRYPSLAFDPKLRGSMSEGTKRGPPDEFDFLLIMNNLSEFLQLNSIDSCKAHTTFRNVIDIDALLKLPPNKMIDVLHIWLENTSSYWRDSGYRNPTNMKNLLEFSMKRIILSHSTWERSCLKFVSCDWTKVGLCMNLLFHGNVYKWLNISVDLVPCVSLKMPVPVNVSIDWPVPLNFSKCQLYGLFRDGCHGFDLSSTEYEEVLLKSLPSAAIDAYVLGKAFGSAQFKWNDNRLKKIFRKSYTMKKALLLSVQLHQNVQEVSRHEWLEGMISVALNMEKYVKKNRCSRCIFHAKDWALGQNDKIHLSFS</sequence>
<dbReference type="GO" id="GO:0070531">
    <property type="term" value="C:BRCA1-A complex"/>
    <property type="evidence" value="ECO:0007669"/>
    <property type="project" value="TreeGrafter"/>
</dbReference>
<reference evidence="4 6" key="2">
    <citation type="journal article" date="2013" name="Nature">
        <title>Insights into bilaterian evolution from three spiralian genomes.</title>
        <authorList>
            <person name="Simakov O."/>
            <person name="Marletaz F."/>
            <person name="Cho S.J."/>
            <person name="Edsinger-Gonzales E."/>
            <person name="Havlak P."/>
            <person name="Hellsten U."/>
            <person name="Kuo D.H."/>
            <person name="Larsson T."/>
            <person name="Lv J."/>
            <person name="Arendt D."/>
            <person name="Savage R."/>
            <person name="Osoegawa K."/>
            <person name="de Jong P."/>
            <person name="Grimwood J."/>
            <person name="Chapman J.A."/>
            <person name="Shapiro H."/>
            <person name="Aerts A."/>
            <person name="Otillar R.P."/>
            <person name="Terry A.Y."/>
            <person name="Boore J.L."/>
            <person name="Grigoriev I.V."/>
            <person name="Lindberg D.R."/>
            <person name="Seaver E.C."/>
            <person name="Weisblat D.A."/>
            <person name="Putnam N.H."/>
            <person name="Rokhsar D.S."/>
        </authorList>
    </citation>
    <scope>NUCLEOTIDE SEQUENCE</scope>
    <source>
        <strain evidence="4 6">I ESC-2004</strain>
    </source>
</reference>
<dbReference type="GO" id="GO:0031436">
    <property type="term" value="C:BRCA1-BARD1 complex"/>
    <property type="evidence" value="ECO:0007669"/>
    <property type="project" value="TreeGrafter"/>
</dbReference>
<keyword evidence="2 3" id="KW-0040">ANK repeat</keyword>
<dbReference type="SUPFAM" id="SSF48403">
    <property type="entry name" value="Ankyrin repeat"/>
    <property type="match status" value="1"/>
</dbReference>
<dbReference type="GO" id="GO:0004842">
    <property type="term" value="F:ubiquitin-protein transferase activity"/>
    <property type="evidence" value="ECO:0007669"/>
    <property type="project" value="TreeGrafter"/>
</dbReference>
<dbReference type="EnsemblMetazoa" id="CapteT208745">
    <property type="protein sequence ID" value="CapteP208745"/>
    <property type="gene ID" value="CapteG208745"/>
</dbReference>
<dbReference type="EMBL" id="AMQN01033017">
    <property type="status" value="NOT_ANNOTATED_CDS"/>
    <property type="molecule type" value="Genomic_DNA"/>
</dbReference>
<evidence type="ECO:0000313" key="5">
    <source>
        <dbReference type="EnsemblMetazoa" id="CapteP208745"/>
    </source>
</evidence>
<evidence type="ECO:0000256" key="1">
    <source>
        <dbReference type="ARBA" id="ARBA00022737"/>
    </source>
</evidence>